<proteinExistence type="predicted"/>
<sequence>MKKALMAFGIVLSIMIATVAALLLSLQTSYRVDIANSILKKTATYPITIEDIVYNAPYQLSLSGVQLGQENPLYIDQITLWLSSDTFKTRSWIFDSVLIDGLNLQQTRSSLLSASAFLNKHNILLHQLAFNNLDFAHEGVSPGETFSARSLNLQITEPTWESEQQVFPYGKLQLSAEQIYWQDEAIDNLLIDVDYKPKDSTAYGVSFLWRDAQVSGQAEQFDQAWSLINVTIDGLRLNEQQAKNILTKDWSLSAFKINHLNSVDILRSDVQWQDGHFAGFDISLENIQLPFKQWQQNKGSISIQANSLTLGQHIWVEPSVKLSLMPDTIIVDDLFTQWLQGSIQLSGEITPDSMRLNQLSIQGVKWFKEEAKNQVLPSFINSKWLSDLKDFSINELNIERSQFIQLAQHPYWQVSGFNVEGQQLTIVKNRKLGLWQGQLRASANNASYQSIVSSHPLLEMNSNQGVWQLTRFFAPLERGYVDAHSTFDFSKPSQPWSLSLTADGLPITPFTNLLALPFEVTGLSEFELQASGLGGDLLMFSHTLDGQVTGSIRNGELVFPAHHSQTDQPRIENANFEIPELAINADRGRLELSPAEISGKDWNGDIRGKLDLSQVQESTLFMSLSNECARYSGKPNDIKFSQDTQCQSKNADQLNATQLNATQPE</sequence>
<reference evidence="2 3" key="1">
    <citation type="journal article" date="2024" name="ISME J.">
        <title>Tailless and filamentous prophages are predominant in marine Vibrio.</title>
        <authorList>
            <person name="Steensen K."/>
            <person name="Seneca J."/>
            <person name="Bartlau N."/>
            <person name="Yu X.A."/>
            <person name="Hussain F.A."/>
            <person name="Polz M.F."/>
        </authorList>
    </citation>
    <scope>NUCLEOTIDE SEQUENCE [LARGE SCALE GENOMIC DNA]</scope>
    <source>
        <strain evidence="2 3">10N.222.51.A1</strain>
    </source>
</reference>
<dbReference type="InterPro" id="IPR007844">
    <property type="entry name" value="AsmA"/>
</dbReference>
<name>A0ABV4N9Z8_9VIBR</name>
<dbReference type="RefSeq" id="WP_372265659.1">
    <property type="nucleotide sequence ID" value="NZ_JBFRUW010000022.1"/>
</dbReference>
<protein>
    <submittedName>
        <fullName evidence="2">AsmA family protein</fullName>
    </submittedName>
</protein>
<dbReference type="EMBL" id="JBFRUW010000022">
    <property type="protein sequence ID" value="MFA0568193.1"/>
    <property type="molecule type" value="Genomic_DNA"/>
</dbReference>
<keyword evidence="3" id="KW-1185">Reference proteome</keyword>
<dbReference type="Proteomes" id="UP001570417">
    <property type="component" value="Unassembled WGS sequence"/>
</dbReference>
<accession>A0ABV4N9Z8</accession>
<evidence type="ECO:0000313" key="3">
    <source>
        <dbReference type="Proteomes" id="UP001570417"/>
    </source>
</evidence>
<dbReference type="Pfam" id="PF05170">
    <property type="entry name" value="AsmA"/>
    <property type="match status" value="1"/>
</dbReference>
<comment type="caution">
    <text evidence="2">The sequence shown here is derived from an EMBL/GenBank/DDBJ whole genome shotgun (WGS) entry which is preliminary data.</text>
</comment>
<gene>
    <name evidence="2" type="ORF">AB4566_07885</name>
</gene>
<organism evidence="2 3">
    <name type="scientific">Vibrio gallaecicus</name>
    <dbReference type="NCBI Taxonomy" id="552386"/>
    <lineage>
        <taxon>Bacteria</taxon>
        <taxon>Pseudomonadati</taxon>
        <taxon>Pseudomonadota</taxon>
        <taxon>Gammaproteobacteria</taxon>
        <taxon>Vibrionales</taxon>
        <taxon>Vibrionaceae</taxon>
        <taxon>Vibrio</taxon>
    </lineage>
</organism>
<evidence type="ECO:0000259" key="1">
    <source>
        <dbReference type="Pfam" id="PF05170"/>
    </source>
</evidence>
<evidence type="ECO:0000313" key="2">
    <source>
        <dbReference type="EMBL" id="MFA0568193.1"/>
    </source>
</evidence>
<feature type="domain" description="AsmA" evidence="1">
    <location>
        <begin position="1"/>
        <end position="558"/>
    </location>
</feature>